<keyword evidence="1" id="KW-0812">Transmembrane</keyword>
<keyword evidence="3" id="KW-1185">Reference proteome</keyword>
<evidence type="ECO:0000313" key="2">
    <source>
        <dbReference type="EMBL" id="MBA0087296.1"/>
    </source>
</evidence>
<name>A0A7V8NTS0_9BACT</name>
<keyword evidence="1" id="KW-0472">Membrane</keyword>
<dbReference type="EMBL" id="JACDQQ010001934">
    <property type="protein sequence ID" value="MBA0087296.1"/>
    <property type="molecule type" value="Genomic_DNA"/>
</dbReference>
<feature type="transmembrane region" description="Helical" evidence="1">
    <location>
        <begin position="20"/>
        <end position="36"/>
    </location>
</feature>
<keyword evidence="1" id="KW-1133">Transmembrane helix</keyword>
<reference evidence="2" key="1">
    <citation type="submission" date="2020-06" db="EMBL/GenBank/DDBJ databases">
        <title>Legume-microbial interactions unlock mineral nutrients during tropical forest succession.</title>
        <authorList>
            <person name="Epihov D.Z."/>
        </authorList>
    </citation>
    <scope>NUCLEOTIDE SEQUENCE [LARGE SCALE GENOMIC DNA]</scope>
    <source>
        <strain evidence="2">Pan2503</strain>
    </source>
</reference>
<feature type="transmembrane region" description="Helical" evidence="1">
    <location>
        <begin position="42"/>
        <end position="67"/>
    </location>
</feature>
<feature type="transmembrane region" description="Helical" evidence="1">
    <location>
        <begin position="116"/>
        <end position="136"/>
    </location>
</feature>
<sequence length="154" mass="16473">MQPLSSAEAQSASRSKKLQLLGILSGFTAGAWLGAAEAPTKLVSIGISPIAISLIMVIGVFLARWSLPALLLGTSSVRADVRRAPHLMIWAVLAGGLWAVANTLTIFAIRDIGLSIAFPLWNSNSLLGIFWGFLFFNELRQAGWRRWTGVLGGA</sequence>
<comment type="caution">
    <text evidence="2">The sequence shown here is derived from an EMBL/GenBank/DDBJ whole genome shotgun (WGS) entry which is preliminary data.</text>
</comment>
<dbReference type="AlphaFoldDB" id="A0A7V8NTS0"/>
<accession>A0A7V8NTS0</accession>
<evidence type="ECO:0000313" key="3">
    <source>
        <dbReference type="Proteomes" id="UP000567293"/>
    </source>
</evidence>
<gene>
    <name evidence="2" type="ORF">HRJ53_20110</name>
</gene>
<organism evidence="2 3">
    <name type="scientific">Candidatus Acidiferrum panamense</name>
    <dbReference type="NCBI Taxonomy" id="2741543"/>
    <lineage>
        <taxon>Bacteria</taxon>
        <taxon>Pseudomonadati</taxon>
        <taxon>Acidobacteriota</taxon>
        <taxon>Terriglobia</taxon>
        <taxon>Candidatus Acidiferrales</taxon>
        <taxon>Candidatus Acidiferrum</taxon>
    </lineage>
</organism>
<protein>
    <submittedName>
        <fullName evidence="2">EamA/RhaT family transporter</fullName>
    </submittedName>
</protein>
<evidence type="ECO:0000256" key="1">
    <source>
        <dbReference type="SAM" id="Phobius"/>
    </source>
</evidence>
<dbReference type="Proteomes" id="UP000567293">
    <property type="component" value="Unassembled WGS sequence"/>
</dbReference>
<proteinExistence type="predicted"/>
<feature type="non-terminal residue" evidence="2">
    <location>
        <position position="154"/>
    </location>
</feature>
<feature type="transmembrane region" description="Helical" evidence="1">
    <location>
        <begin position="87"/>
        <end position="110"/>
    </location>
</feature>
<dbReference type="InterPro" id="IPR037185">
    <property type="entry name" value="EmrE-like"/>
</dbReference>
<dbReference type="SUPFAM" id="SSF103481">
    <property type="entry name" value="Multidrug resistance efflux transporter EmrE"/>
    <property type="match status" value="1"/>
</dbReference>